<dbReference type="EMBL" id="QEKQ01000010">
    <property type="protein sequence ID" value="PVY70015.1"/>
    <property type="molecule type" value="Genomic_DNA"/>
</dbReference>
<gene>
    <name evidence="2" type="ORF">C8D92_11045</name>
</gene>
<organism evidence="2 3">
    <name type="scientific">Tamilnaduibacter salinus</name>
    <dbReference type="NCBI Taxonomy" id="1484056"/>
    <lineage>
        <taxon>Bacteria</taxon>
        <taxon>Pseudomonadati</taxon>
        <taxon>Pseudomonadota</taxon>
        <taxon>Gammaproteobacteria</taxon>
        <taxon>Pseudomonadales</taxon>
        <taxon>Marinobacteraceae</taxon>
        <taxon>Tamilnaduibacter</taxon>
    </lineage>
</organism>
<reference evidence="2 3" key="1">
    <citation type="submission" date="2018-04" db="EMBL/GenBank/DDBJ databases">
        <title>Genomic Encyclopedia of Type Strains, Phase IV (KMG-IV): sequencing the most valuable type-strain genomes for metagenomic binning, comparative biology and taxonomic classification.</title>
        <authorList>
            <person name="Goeker M."/>
        </authorList>
    </citation>
    <scope>NUCLEOTIDE SEQUENCE [LARGE SCALE GENOMIC DNA]</scope>
    <source>
        <strain evidence="2 3">DSM 28688</strain>
    </source>
</reference>
<dbReference type="Pfam" id="PF12697">
    <property type="entry name" value="Abhydrolase_6"/>
    <property type="match status" value="1"/>
</dbReference>
<proteinExistence type="predicted"/>
<name>A0A2U1CTR8_9GAMM</name>
<sequence>MFFGTYEGTLTIAYCHPHVQRYRLCLWALALLITTGGCTTTQPSPEVATGECVVLVHGLWRNAWAMQPLANSLRESGFHTVSIDYDSTGKALEAVAKEEMAEAVRQCQTLTSGPVHLVTHSMGGLAARYYLATHALPPGGRVVMLAPPNDGSSVVSHFEGHPLLACLIGSAAAPLSESRPQRLPGATLTTPIGVIAGNNNPSPVPIPFLDSPNDSTVSVASTLLDGMDDFIVLPESHVSIRRSETVHRQIRAFLRQGRFEIDPTTPP</sequence>
<evidence type="ECO:0000313" key="3">
    <source>
        <dbReference type="Proteomes" id="UP000245887"/>
    </source>
</evidence>
<dbReference type="Proteomes" id="UP000245887">
    <property type="component" value="Unassembled WGS sequence"/>
</dbReference>
<keyword evidence="2" id="KW-0378">Hydrolase</keyword>
<dbReference type="InterPro" id="IPR000073">
    <property type="entry name" value="AB_hydrolase_1"/>
</dbReference>
<dbReference type="AlphaFoldDB" id="A0A2U1CTR8"/>
<comment type="caution">
    <text evidence="2">The sequence shown here is derived from an EMBL/GenBank/DDBJ whole genome shotgun (WGS) entry which is preliminary data.</text>
</comment>
<evidence type="ECO:0000313" key="2">
    <source>
        <dbReference type="EMBL" id="PVY70015.1"/>
    </source>
</evidence>
<accession>A0A2U1CTR8</accession>
<dbReference type="PANTHER" id="PTHR37946">
    <property type="entry name" value="SLL1969 PROTEIN"/>
    <property type="match status" value="1"/>
</dbReference>
<dbReference type="Gene3D" id="3.40.50.1820">
    <property type="entry name" value="alpha/beta hydrolase"/>
    <property type="match status" value="1"/>
</dbReference>
<evidence type="ECO:0000259" key="1">
    <source>
        <dbReference type="Pfam" id="PF12697"/>
    </source>
</evidence>
<dbReference type="GO" id="GO:0016787">
    <property type="term" value="F:hydrolase activity"/>
    <property type="evidence" value="ECO:0007669"/>
    <property type="project" value="UniProtKB-KW"/>
</dbReference>
<dbReference type="PANTHER" id="PTHR37946:SF1">
    <property type="entry name" value="SLL1969 PROTEIN"/>
    <property type="match status" value="1"/>
</dbReference>
<protein>
    <submittedName>
        <fullName evidence="2">Alpha/beta hydrolase family protein</fullName>
    </submittedName>
</protein>
<dbReference type="InterPro" id="IPR029058">
    <property type="entry name" value="AB_hydrolase_fold"/>
</dbReference>
<feature type="domain" description="AB hydrolase-1" evidence="1">
    <location>
        <begin position="53"/>
        <end position="168"/>
    </location>
</feature>
<dbReference type="SUPFAM" id="SSF53474">
    <property type="entry name" value="alpha/beta-Hydrolases"/>
    <property type="match status" value="1"/>
</dbReference>